<gene>
    <name evidence="1" type="ORF">SAMN05216421_0969</name>
</gene>
<dbReference type="SUPFAM" id="SSF51182">
    <property type="entry name" value="RmlC-like cupins"/>
    <property type="match status" value="1"/>
</dbReference>
<dbReference type="STRING" id="487184.SAMN05216421_0969"/>
<dbReference type="Gene3D" id="2.60.120.10">
    <property type="entry name" value="Jelly Rolls"/>
    <property type="match status" value="1"/>
</dbReference>
<dbReference type="AlphaFoldDB" id="A0A1H1PR89"/>
<keyword evidence="1" id="KW-0560">Oxidoreductase</keyword>
<reference evidence="2" key="1">
    <citation type="submission" date="2016-10" db="EMBL/GenBank/DDBJ databases">
        <authorList>
            <person name="Varghese N."/>
            <person name="Submissions S."/>
        </authorList>
    </citation>
    <scope>NUCLEOTIDE SEQUENCE [LARGE SCALE GENOMIC DNA]</scope>
    <source>
        <strain evidence="2">NRRL B-51270</strain>
    </source>
</reference>
<dbReference type="GO" id="GO:0010309">
    <property type="term" value="F:acireductone dioxygenase [iron(II)-requiring] activity"/>
    <property type="evidence" value="ECO:0007669"/>
    <property type="project" value="InterPro"/>
</dbReference>
<organism evidence="1 2">
    <name type="scientific">Halopseudomonas xinjiangensis</name>
    <dbReference type="NCBI Taxonomy" id="487184"/>
    <lineage>
        <taxon>Bacteria</taxon>
        <taxon>Pseudomonadati</taxon>
        <taxon>Pseudomonadota</taxon>
        <taxon>Gammaproteobacteria</taxon>
        <taxon>Pseudomonadales</taxon>
        <taxon>Pseudomonadaceae</taxon>
        <taxon>Halopseudomonas</taxon>
    </lineage>
</organism>
<name>A0A1H1PR89_9GAMM</name>
<dbReference type="InterPro" id="IPR011051">
    <property type="entry name" value="RmlC_Cupin_sf"/>
</dbReference>
<dbReference type="InterPro" id="IPR004313">
    <property type="entry name" value="ARD"/>
</dbReference>
<sequence>MFLAVYDLDNLFYPTKVLTHRDDINAALASSSIACERHESFAALDPSVLESDAGLLAASSEYRTGPSTCSSVLCLAGLPAYVNPSDVVVEPEQRCADAVRWLFVRGTGQLAVTSQDSLLVMECSAGDLVALPSQARHWFRPDPGQSCVILTIAQSAEGLVRRPSGGDLASRFPGFGL</sequence>
<evidence type="ECO:0000313" key="2">
    <source>
        <dbReference type="Proteomes" id="UP000243207"/>
    </source>
</evidence>
<dbReference type="Pfam" id="PF03079">
    <property type="entry name" value="ARD"/>
    <property type="match status" value="1"/>
</dbReference>
<protein>
    <submittedName>
        <fullName evidence="1">Acireductone dioxygenase apoprotein</fullName>
    </submittedName>
</protein>
<dbReference type="Proteomes" id="UP000243207">
    <property type="component" value="Chromosome I"/>
</dbReference>
<dbReference type="InterPro" id="IPR014710">
    <property type="entry name" value="RmlC-like_jellyroll"/>
</dbReference>
<evidence type="ECO:0000313" key="1">
    <source>
        <dbReference type="EMBL" id="SDS13547.1"/>
    </source>
</evidence>
<keyword evidence="1" id="KW-0223">Dioxygenase</keyword>
<keyword evidence="2" id="KW-1185">Reference proteome</keyword>
<dbReference type="EMBL" id="LT629736">
    <property type="protein sequence ID" value="SDS13547.1"/>
    <property type="molecule type" value="Genomic_DNA"/>
</dbReference>
<accession>A0A1H1PR89</accession>
<proteinExistence type="predicted"/>